<keyword evidence="1" id="KW-1133">Transmembrane helix</keyword>
<feature type="transmembrane region" description="Helical" evidence="1">
    <location>
        <begin position="114"/>
        <end position="135"/>
    </location>
</feature>
<dbReference type="Proteomes" id="UP000062768">
    <property type="component" value="Chromosome I"/>
</dbReference>
<accession>A0A090I0T8</accession>
<dbReference type="PATRIC" id="fig|2162.10.peg.495"/>
<dbReference type="OrthoDB" id="82412at2157"/>
<keyword evidence="1" id="KW-0812">Transmembrane</keyword>
<dbReference type="Gene3D" id="3.40.720.10">
    <property type="entry name" value="Alkaline Phosphatase, subunit A"/>
    <property type="match status" value="1"/>
</dbReference>
<dbReference type="InterPro" id="IPR007165">
    <property type="entry name" value="Phage_holin_4_2"/>
</dbReference>
<dbReference type="EMBL" id="CP006933">
    <property type="protein sequence ID" value="AIS32687.1"/>
    <property type="molecule type" value="Genomic_DNA"/>
</dbReference>
<evidence type="ECO:0000256" key="1">
    <source>
        <dbReference type="SAM" id="Phobius"/>
    </source>
</evidence>
<evidence type="ECO:0000313" key="5">
    <source>
        <dbReference type="EMBL" id="MBF4476146.1"/>
    </source>
</evidence>
<dbReference type="InterPro" id="IPR017850">
    <property type="entry name" value="Alkaline_phosphatase_core_sf"/>
</dbReference>
<dbReference type="RefSeq" id="WP_048071779.1">
    <property type="nucleotide sequence ID" value="NZ_CALCVY010000268.1"/>
</dbReference>
<dbReference type="Pfam" id="PF04020">
    <property type="entry name" value="Phage_holin_4_2"/>
    <property type="match status" value="1"/>
</dbReference>
<reference evidence="3" key="2">
    <citation type="submission" date="2014-08" db="EMBL/GenBank/DDBJ databases">
        <authorList>
            <person name="Wibberg D."/>
        </authorList>
    </citation>
    <scope>NUCLEOTIDE SEQUENCE</scope>
</reference>
<feature type="transmembrane region" description="Helical" evidence="1">
    <location>
        <begin position="53"/>
        <end position="74"/>
    </location>
</feature>
<dbReference type="EMBL" id="LN515531">
    <property type="protein sequence ID" value="CEA12429.1"/>
    <property type="molecule type" value="Genomic_DNA"/>
</dbReference>
<dbReference type="Proteomes" id="UP000606900">
    <property type="component" value="Unassembled WGS sequence"/>
</dbReference>
<feature type="transmembrane region" description="Helical" evidence="1">
    <location>
        <begin position="81"/>
        <end position="102"/>
    </location>
</feature>
<dbReference type="Pfam" id="PF01663">
    <property type="entry name" value="Phosphodiest"/>
    <property type="match status" value="1"/>
</dbReference>
<reference evidence="4" key="3">
    <citation type="submission" date="2014-09" db="EMBL/GenBank/DDBJ databases">
        <authorList>
            <person name="Bishop-Lilly K.A."/>
            <person name="Broomall S.M."/>
            <person name="Chain P.S."/>
            <person name="Chertkov O."/>
            <person name="Coyne S.R."/>
            <person name="Daligault H.E."/>
            <person name="Davenport K.W."/>
            <person name="Erkkila T."/>
            <person name="Frey K.G."/>
            <person name="Gibbons H.S."/>
            <person name="Gu W."/>
            <person name="Jaissle J."/>
            <person name="Johnson S.L."/>
            <person name="Koroleva G.I."/>
            <person name="Ladner J.T."/>
            <person name="Lo C.-C."/>
            <person name="Minogue T.D."/>
            <person name="Munk C."/>
            <person name="Palacios G.F."/>
            <person name="Redden C.L."/>
            <person name="Rosenzweig C.N."/>
            <person name="Scholz M.B."/>
            <person name="Teshima H."/>
            <person name="Xu Y."/>
        </authorList>
    </citation>
    <scope>NUCLEOTIDE SEQUENCE</scope>
    <source>
        <strain evidence="4">Mb9</strain>
    </source>
</reference>
<dbReference type="AlphaFoldDB" id="A0A090I0T8"/>
<reference evidence="5" key="4">
    <citation type="submission" date="2020-10" db="EMBL/GenBank/DDBJ databases">
        <title>Dehalococcoides mccartyi of a TCE/Cr reducing biochatode.</title>
        <authorList>
            <person name="Matturro B."/>
        </authorList>
    </citation>
    <scope>NUCLEOTIDE SEQUENCE</scope>
    <source>
        <strain evidence="5">Bin2</strain>
    </source>
</reference>
<dbReference type="KEGG" id="mfi:DSM1535_0063"/>
<feature type="transmembrane region" description="Helical" evidence="1">
    <location>
        <begin position="296"/>
        <end position="316"/>
    </location>
</feature>
<sequence>MDNGEKQSSEWYNKVQDHSRFYWLGRTLVMWFGGFLGFIIIDHLALGLYFDDWVTAFLAAGLVGILNAIFWPILARILLPFMVFTVGIGALLLNALLIWVASDLMGGFTIEGPALILTPIAMAAVTAVLSAILTIDDDATYYRNVIRKIKKGKIKFQDKPGVIFLEIDGLAFNILNEAIEKGNMPTLKKWLEQDTHKVIPWETDLSSQTGASQAGILHGNNSDIPAFRWVEKDKNNKIMVSTGLSDAPLIEERISDGNGLLACHGASRTNLFSGDASDVIFTYSQLKNLGRFYTRAWYYVYSYPSNFARIVALFLWDVLLDFSSQLVHWIKNIQPRIKRGLIYPFVRAGANVFLREVTTAVVIGDMLEGKVDVAYVTYLGYDEIAHHSGTRDWDAFHALKKLDMQFHRLDNARKYAPRPYHLVVQSDHGQTNGATFLQRYGVSLEDVVRELMPPETRIYSELSSNEDHFGQAIQNPLEDSKSYIKGKGDKVANESKYIFDTTVKKVDEAPLVRGKILDYLQRHQIGEMPHSKDVSSEDAQVIVLASGNLGLIYLTEYSERLTFEQIRTLYPDLIPGLVQHEGVGFVMVNSTEHGPMVMGKEGIHYLQDGTIEGEDPLALFGSRAPEHLRRTNSFKYTPDILVNSFYDSENNEVAAFEELVGSHGGMGGEQTQPFIIYPSEWDMGFEEIVGAEKLHKMLKKQLKHLEI</sequence>
<keyword evidence="1" id="KW-0472">Membrane</keyword>
<organism evidence="3">
    <name type="scientific">Methanobacterium formicicum</name>
    <dbReference type="NCBI Taxonomy" id="2162"/>
    <lineage>
        <taxon>Archaea</taxon>
        <taxon>Methanobacteriati</taxon>
        <taxon>Methanobacteriota</taxon>
        <taxon>Methanomada group</taxon>
        <taxon>Methanobacteria</taxon>
        <taxon>Methanobacteriales</taxon>
        <taxon>Methanobacteriaceae</taxon>
        <taxon>Methanobacterium</taxon>
    </lineage>
</organism>
<dbReference type="Proteomes" id="UP000029661">
    <property type="component" value="Chromosome"/>
</dbReference>
<protein>
    <submittedName>
        <fullName evidence="5">Phage holin family protein</fullName>
    </submittedName>
</protein>
<evidence type="ECO:0000313" key="6">
    <source>
        <dbReference type="Proteomes" id="UP000062768"/>
    </source>
</evidence>
<dbReference type="EMBL" id="JADIIL010000039">
    <property type="protein sequence ID" value="MBF4476146.1"/>
    <property type="molecule type" value="Genomic_DNA"/>
</dbReference>
<dbReference type="GeneID" id="26738736"/>
<evidence type="ECO:0000313" key="2">
    <source>
        <dbReference type="EMBL" id="AIS32687.1"/>
    </source>
</evidence>
<proteinExistence type="predicted"/>
<reference evidence="2" key="1">
    <citation type="submission" date="2013-12" db="EMBL/GenBank/DDBJ databases">
        <title>The complete genome sequence of Methanobacterium sp. BRM9.</title>
        <authorList>
            <consortium name="Pastoral Greenhouse Gas Research Consortium"/>
            <person name="Kelly W.J."/>
            <person name="Leahy S.C."/>
            <person name="Perry R."/>
            <person name="Li D."/>
            <person name="Altermann E."/>
            <person name="Lambie S.C."/>
            <person name="Attwood G.T."/>
        </authorList>
    </citation>
    <scope>NUCLEOTIDE SEQUENCE [LARGE SCALE GENOMIC DNA]</scope>
    <source>
        <strain evidence="2">BRM9</strain>
    </source>
</reference>
<evidence type="ECO:0000313" key="4">
    <source>
        <dbReference type="EMBL" id="CEL24124.1"/>
    </source>
</evidence>
<keyword evidence="6" id="KW-1185">Reference proteome</keyword>
<gene>
    <name evidence="2" type="ORF">BRM9_1880</name>
    <name evidence="3" type="ORF">DSM1535_0063</name>
    <name evidence="5" type="ORF">ISP06_11865</name>
    <name evidence="4" type="ORF">MB9_0477</name>
</gene>
<dbReference type="EMBL" id="LN734822">
    <property type="protein sequence ID" value="CEL24124.1"/>
    <property type="molecule type" value="Genomic_DNA"/>
</dbReference>
<dbReference type="SUPFAM" id="SSF53649">
    <property type="entry name" value="Alkaline phosphatase-like"/>
    <property type="match status" value="1"/>
</dbReference>
<name>A0A090I0T8_METFO</name>
<evidence type="ECO:0000313" key="3">
    <source>
        <dbReference type="EMBL" id="CEA12429.1"/>
    </source>
</evidence>
<feature type="transmembrane region" description="Helical" evidence="1">
    <location>
        <begin position="21"/>
        <end position="41"/>
    </location>
</feature>
<dbReference type="STRING" id="2162.BRM9_1880"/>
<dbReference type="KEGG" id="mfc:BRM9_1880"/>
<dbReference type="InterPro" id="IPR002591">
    <property type="entry name" value="Phosphodiest/P_Trfase"/>
</dbReference>